<name>A0A914P3S1_MELIC</name>
<evidence type="ECO:0000313" key="1">
    <source>
        <dbReference type="Proteomes" id="UP000887563"/>
    </source>
</evidence>
<dbReference type="AlphaFoldDB" id="A0A914P3S1"/>
<sequence>MLENLVAWILNNYIGEYFSLNTDQLSVAFLQGFLKKLNLAIERYKSVVGLL</sequence>
<dbReference type="Proteomes" id="UP000887563">
    <property type="component" value="Unplaced"/>
</dbReference>
<proteinExistence type="predicted"/>
<organism evidence="1 2">
    <name type="scientific">Meloidogyne incognita</name>
    <name type="common">Southern root-knot nematode worm</name>
    <name type="synonym">Oxyuris incognita</name>
    <dbReference type="NCBI Taxonomy" id="6306"/>
    <lineage>
        <taxon>Eukaryota</taxon>
        <taxon>Metazoa</taxon>
        <taxon>Ecdysozoa</taxon>
        <taxon>Nematoda</taxon>
        <taxon>Chromadorea</taxon>
        <taxon>Rhabditida</taxon>
        <taxon>Tylenchina</taxon>
        <taxon>Tylenchomorpha</taxon>
        <taxon>Tylenchoidea</taxon>
        <taxon>Meloidogynidae</taxon>
        <taxon>Meloidogyninae</taxon>
        <taxon>Meloidogyne</taxon>
        <taxon>Meloidogyne incognita group</taxon>
    </lineage>
</organism>
<reference evidence="2" key="1">
    <citation type="submission" date="2022-11" db="UniProtKB">
        <authorList>
            <consortium name="WormBaseParasite"/>
        </authorList>
    </citation>
    <scope>IDENTIFICATION</scope>
</reference>
<accession>A0A914P3S1</accession>
<keyword evidence="1" id="KW-1185">Reference proteome</keyword>
<protein>
    <submittedName>
        <fullName evidence="2">Uncharacterized protein</fullName>
    </submittedName>
</protein>
<evidence type="ECO:0000313" key="2">
    <source>
        <dbReference type="WBParaSite" id="Minc3s11649g45044"/>
    </source>
</evidence>
<dbReference type="WBParaSite" id="Minc3s11649g45044">
    <property type="protein sequence ID" value="Minc3s11649g45044"/>
    <property type="gene ID" value="Minc3s11649g45044"/>
</dbReference>